<comment type="caution">
    <text evidence="5">The sequence shown here is derived from an EMBL/GenBank/DDBJ whole genome shotgun (WGS) entry which is preliminary data.</text>
</comment>
<evidence type="ECO:0000313" key="5">
    <source>
        <dbReference type="EMBL" id="MCD1293960.1"/>
    </source>
</evidence>
<feature type="domain" description="Nitroreductase" evidence="4">
    <location>
        <begin position="8"/>
        <end position="171"/>
    </location>
</feature>
<evidence type="ECO:0000256" key="1">
    <source>
        <dbReference type="ARBA" id="ARBA00022630"/>
    </source>
</evidence>
<dbReference type="Proteomes" id="UP001320159">
    <property type="component" value="Unassembled WGS sequence"/>
</dbReference>
<name>A0AAP2RCA6_9EURY</name>
<dbReference type="Gene3D" id="3.40.109.10">
    <property type="entry name" value="NADH Oxidase"/>
    <property type="match status" value="1"/>
</dbReference>
<evidence type="ECO:0000256" key="3">
    <source>
        <dbReference type="ARBA" id="ARBA00023002"/>
    </source>
</evidence>
<dbReference type="InterPro" id="IPR029479">
    <property type="entry name" value="Nitroreductase"/>
</dbReference>
<dbReference type="InterPro" id="IPR000415">
    <property type="entry name" value="Nitroreductase-like"/>
</dbReference>
<gene>
    <name evidence="5" type="ORF">CUJ83_02980</name>
</gene>
<keyword evidence="3" id="KW-0560">Oxidoreductase</keyword>
<keyword evidence="2" id="KW-0288">FMN</keyword>
<dbReference type="SUPFAM" id="SSF55469">
    <property type="entry name" value="FMN-dependent nitroreductase-like"/>
    <property type="match status" value="1"/>
</dbReference>
<dbReference type="GO" id="GO:0016491">
    <property type="term" value="F:oxidoreductase activity"/>
    <property type="evidence" value="ECO:0007669"/>
    <property type="project" value="UniProtKB-KW"/>
</dbReference>
<protein>
    <submittedName>
        <fullName evidence="5">Nitroreductase</fullName>
    </submittedName>
</protein>
<proteinExistence type="predicted"/>
<reference evidence="5 6" key="1">
    <citation type="submission" date="2017-11" db="EMBL/GenBank/DDBJ databases">
        <title>Isolation and Characterization of Family Methanocellaceae Species from Potential Methane Hydrate Area Offshore Southwestern Taiwan.</title>
        <authorList>
            <person name="Zhang W.-L."/>
            <person name="Chen W.-C."/>
            <person name="Lai M.-C."/>
            <person name="Chen S.-C."/>
        </authorList>
    </citation>
    <scope>NUCLEOTIDE SEQUENCE [LARGE SCALE GENOMIC DNA]</scope>
    <source>
        <strain evidence="5 6">CWC-04</strain>
    </source>
</reference>
<dbReference type="EMBL" id="PGCK01000002">
    <property type="protein sequence ID" value="MCD1293960.1"/>
    <property type="molecule type" value="Genomic_DNA"/>
</dbReference>
<dbReference type="CDD" id="cd02136">
    <property type="entry name" value="PnbA_NfnB-like"/>
    <property type="match status" value="1"/>
</dbReference>
<sequence length="192" mass="21528">MGDILDTIYSRRSVREYRQEDIPDEIMKDIIKAGTYAPSSMNRQPWRFVIIKNRELIKRLSDIAKKAWLEKVANNNNDPGIASLARMASSPTFNIFYDAPVLVLIFSSPDAYRPEVDCALAAENMMLAARSYGIGSCWIGLGMPIGSDSQVMKELGIPEGHTLMAPVIFGYPGNDEQYTPPRKEDVILKIIK</sequence>
<evidence type="ECO:0000256" key="2">
    <source>
        <dbReference type="ARBA" id="ARBA00022643"/>
    </source>
</evidence>
<evidence type="ECO:0000313" key="6">
    <source>
        <dbReference type="Proteomes" id="UP001320159"/>
    </source>
</evidence>
<organism evidence="5 6">
    <name type="scientific">Methanooceanicella nereidis</name>
    <dbReference type="NCBI Taxonomy" id="2052831"/>
    <lineage>
        <taxon>Archaea</taxon>
        <taxon>Methanobacteriati</taxon>
        <taxon>Methanobacteriota</taxon>
        <taxon>Stenosarchaea group</taxon>
        <taxon>Methanomicrobia</taxon>
        <taxon>Methanocellales</taxon>
        <taxon>Methanocellaceae</taxon>
        <taxon>Methanooceanicella</taxon>
    </lineage>
</organism>
<dbReference type="AlphaFoldDB" id="A0AAP2RCA6"/>
<evidence type="ECO:0000259" key="4">
    <source>
        <dbReference type="Pfam" id="PF00881"/>
    </source>
</evidence>
<dbReference type="PANTHER" id="PTHR23026">
    <property type="entry name" value="NADPH NITROREDUCTASE"/>
    <property type="match status" value="1"/>
</dbReference>
<keyword evidence="6" id="KW-1185">Reference proteome</keyword>
<dbReference type="PANTHER" id="PTHR23026:SF90">
    <property type="entry name" value="IODOTYROSINE DEIODINASE 1"/>
    <property type="match status" value="1"/>
</dbReference>
<keyword evidence="1" id="KW-0285">Flavoprotein</keyword>
<dbReference type="InterPro" id="IPR050627">
    <property type="entry name" value="Nitroreductase/BluB"/>
</dbReference>
<accession>A0AAP2RCA6</accession>
<dbReference type="Pfam" id="PF00881">
    <property type="entry name" value="Nitroreductase"/>
    <property type="match status" value="1"/>
</dbReference>